<feature type="domain" description="Myb/SANT-like" evidence="2">
    <location>
        <begin position="44"/>
        <end position="116"/>
    </location>
</feature>
<evidence type="ECO:0000313" key="4">
    <source>
        <dbReference type="Proteomes" id="UP000053573"/>
    </source>
</evidence>
<dbReference type="OrthoDB" id="4195498at2759"/>
<dbReference type="InterPro" id="IPR024752">
    <property type="entry name" value="Myb/SANT-like_dom"/>
</dbReference>
<dbReference type="Pfam" id="PF12776">
    <property type="entry name" value="Myb_DNA-bind_3"/>
    <property type="match status" value="1"/>
</dbReference>
<feature type="region of interest" description="Disordered" evidence="1">
    <location>
        <begin position="223"/>
        <end position="242"/>
    </location>
</feature>
<evidence type="ECO:0000256" key="1">
    <source>
        <dbReference type="SAM" id="MobiDB-lite"/>
    </source>
</evidence>
<name>A0A0H1BL80_9EURO</name>
<feature type="compositionally biased region" description="Basic and acidic residues" evidence="1">
    <location>
        <begin position="179"/>
        <end position="190"/>
    </location>
</feature>
<dbReference type="AlphaFoldDB" id="A0A0H1BL80"/>
<feature type="region of interest" description="Disordered" evidence="1">
    <location>
        <begin position="1"/>
        <end position="39"/>
    </location>
</feature>
<feature type="compositionally biased region" description="Polar residues" evidence="1">
    <location>
        <begin position="8"/>
        <end position="36"/>
    </location>
</feature>
<dbReference type="STRING" id="2060906.A0A0H1BL80"/>
<dbReference type="PANTHER" id="PTHR46929:SF3">
    <property type="entry name" value="MYB_SANT-LIKE DOMAIN-CONTAINING PROTEIN"/>
    <property type="match status" value="1"/>
</dbReference>
<gene>
    <name evidence="3" type="ORF">EMPG_12976</name>
</gene>
<evidence type="ECO:0000259" key="2">
    <source>
        <dbReference type="Pfam" id="PF12776"/>
    </source>
</evidence>
<keyword evidence="4" id="KW-1185">Reference proteome</keyword>
<organism evidence="3 4">
    <name type="scientific">Blastomyces silverae</name>
    <dbReference type="NCBI Taxonomy" id="2060906"/>
    <lineage>
        <taxon>Eukaryota</taxon>
        <taxon>Fungi</taxon>
        <taxon>Dikarya</taxon>
        <taxon>Ascomycota</taxon>
        <taxon>Pezizomycotina</taxon>
        <taxon>Eurotiomycetes</taxon>
        <taxon>Eurotiomycetidae</taxon>
        <taxon>Onygenales</taxon>
        <taxon>Ajellomycetaceae</taxon>
        <taxon>Blastomyces</taxon>
    </lineage>
</organism>
<protein>
    <recommendedName>
        <fullName evidence="2">Myb/SANT-like domain-containing protein</fullName>
    </recommendedName>
</protein>
<evidence type="ECO:0000313" key="3">
    <source>
        <dbReference type="EMBL" id="KLJ11883.1"/>
    </source>
</evidence>
<sequence length="345" mass="39740">MDLDESQRASQPCTQPSQPYTQQASPPFTQRAQARQGTRVRTDWYPAMDLAMLHTFMDAKKRGLETDNGNYKRVVWRMVIDAVSQRTNQYITKEICDNRWRGIKTTWKKWCKHQQQISGWAFCQERMTYVNGIEVTSLYFNQHPDMRQFQHRGPAYPEITRELLDGRLATGGYQARQQSRREEMRNENSREVGTAEELTLTPTPTPAPFLTPTPTPVAETPIASSQSSIRVSTESSSTQNQPLKRKFADSIDALREVIRDSATAKLISIEQPGDIERATRLFLSEVQELLPRDWKVDGRIPYSRYSKIPLLFRDPNISGLYLGYSAGSMEDRRSFILTLFDSEEQ</sequence>
<dbReference type="EMBL" id="LDEV01001299">
    <property type="protein sequence ID" value="KLJ11883.1"/>
    <property type="molecule type" value="Genomic_DNA"/>
</dbReference>
<feature type="compositionally biased region" description="Low complexity" evidence="1">
    <location>
        <begin position="224"/>
        <end position="237"/>
    </location>
</feature>
<reference evidence="4" key="1">
    <citation type="journal article" date="2015" name="PLoS Genet.">
        <title>The dynamic genome and transcriptome of the human fungal pathogen Blastomyces and close relative Emmonsia.</title>
        <authorList>
            <person name="Munoz J.F."/>
            <person name="Gauthier G.M."/>
            <person name="Desjardins C.A."/>
            <person name="Gallo J.E."/>
            <person name="Holder J."/>
            <person name="Sullivan T.D."/>
            <person name="Marty A.J."/>
            <person name="Carmen J.C."/>
            <person name="Chen Z."/>
            <person name="Ding L."/>
            <person name="Gujja S."/>
            <person name="Magrini V."/>
            <person name="Misas E."/>
            <person name="Mitreva M."/>
            <person name="Priest M."/>
            <person name="Saif S."/>
            <person name="Whiston E.A."/>
            <person name="Young S."/>
            <person name="Zeng Q."/>
            <person name="Goldman W.E."/>
            <person name="Mardis E.R."/>
            <person name="Taylor J.W."/>
            <person name="McEwen J.G."/>
            <person name="Clay O.K."/>
            <person name="Klein B.S."/>
            <person name="Cuomo C.A."/>
        </authorList>
    </citation>
    <scope>NUCLEOTIDE SEQUENCE [LARGE SCALE GENOMIC DNA]</scope>
    <source>
        <strain evidence="4">UAMH 139</strain>
    </source>
</reference>
<feature type="region of interest" description="Disordered" evidence="1">
    <location>
        <begin position="172"/>
        <end position="207"/>
    </location>
</feature>
<comment type="caution">
    <text evidence="3">The sequence shown here is derived from an EMBL/GenBank/DDBJ whole genome shotgun (WGS) entry which is preliminary data.</text>
</comment>
<dbReference type="Proteomes" id="UP000053573">
    <property type="component" value="Unassembled WGS sequence"/>
</dbReference>
<proteinExistence type="predicted"/>
<dbReference type="PANTHER" id="PTHR46929">
    <property type="entry name" value="EXPRESSED PROTEIN"/>
    <property type="match status" value="1"/>
</dbReference>
<accession>A0A0H1BL80</accession>